<dbReference type="InterPro" id="IPR050963">
    <property type="entry name" value="Sirohydro_Cobaltochel/CbiX"/>
</dbReference>
<evidence type="ECO:0000256" key="1">
    <source>
        <dbReference type="ARBA" id="ARBA00022723"/>
    </source>
</evidence>
<evidence type="ECO:0000313" key="4">
    <source>
        <dbReference type="Proteomes" id="UP001425155"/>
    </source>
</evidence>
<evidence type="ECO:0000256" key="2">
    <source>
        <dbReference type="ARBA" id="ARBA00023239"/>
    </source>
</evidence>
<dbReference type="PANTHER" id="PTHR33542">
    <property type="entry name" value="SIROHYDROCHLORIN FERROCHELATASE, CHLOROPLASTIC"/>
    <property type="match status" value="1"/>
</dbReference>
<keyword evidence="1" id="KW-0479">Metal-binding</keyword>
<dbReference type="PANTHER" id="PTHR33542:SF5">
    <property type="entry name" value="FERROCHELATASE CHE1"/>
    <property type="match status" value="1"/>
</dbReference>
<accession>A0ABU9W0X0</accession>
<dbReference type="Gene3D" id="3.40.50.1400">
    <property type="match status" value="2"/>
</dbReference>
<dbReference type="RefSeq" id="WP_342111875.1">
    <property type="nucleotide sequence ID" value="NZ_JBCAUN010000001.1"/>
</dbReference>
<sequence>MGTAETLVLLAITHGAPSLANRAGIMQLVDAVADALPGHDVSIAFLDVQHTDLADALAGFVTGEHAVILPLVLSAGFHMRTGIAKGLERLERIGAELADELGPDDRLVQVLAERIEDTGLTAADSVVLAAAGSSDARAVRECFETGRRLAVRLGRPVTVGFIAAAMPRLHDAIDMVRDVHPGTRVVVGTYLLAPGSFYDAALNAGGDLVAAPLLLPERGAPAELVDLVLDRYRGATER</sequence>
<dbReference type="EMBL" id="JBCLVG010000001">
    <property type="protein sequence ID" value="MEN1945606.1"/>
    <property type="molecule type" value="Genomic_DNA"/>
</dbReference>
<dbReference type="InterPro" id="IPR002762">
    <property type="entry name" value="CbiX-like"/>
</dbReference>
<protein>
    <submittedName>
        <fullName evidence="3">CbiX/SirB N-terminal domain-containing protein</fullName>
    </submittedName>
</protein>
<keyword evidence="2" id="KW-0456">Lyase</keyword>
<comment type="caution">
    <text evidence="3">The sequence shown here is derived from an EMBL/GenBank/DDBJ whole genome shotgun (WGS) entry which is preliminary data.</text>
</comment>
<organism evidence="3 4">
    <name type="scientific">Leifsonia stereocauli</name>
    <dbReference type="NCBI Taxonomy" id="3134136"/>
    <lineage>
        <taxon>Bacteria</taxon>
        <taxon>Bacillati</taxon>
        <taxon>Actinomycetota</taxon>
        <taxon>Actinomycetes</taxon>
        <taxon>Micrococcales</taxon>
        <taxon>Microbacteriaceae</taxon>
        <taxon>Leifsonia</taxon>
    </lineage>
</organism>
<dbReference type="Proteomes" id="UP001425155">
    <property type="component" value="Unassembled WGS sequence"/>
</dbReference>
<name>A0ABU9W0X0_9MICO</name>
<dbReference type="SUPFAM" id="SSF53800">
    <property type="entry name" value="Chelatase"/>
    <property type="match status" value="1"/>
</dbReference>
<dbReference type="Pfam" id="PF01903">
    <property type="entry name" value="CbiX"/>
    <property type="match status" value="2"/>
</dbReference>
<keyword evidence="4" id="KW-1185">Reference proteome</keyword>
<proteinExistence type="predicted"/>
<evidence type="ECO:0000313" key="3">
    <source>
        <dbReference type="EMBL" id="MEN1945606.1"/>
    </source>
</evidence>
<gene>
    <name evidence="3" type="ORF">WJX64_03520</name>
</gene>
<reference evidence="3 4" key="1">
    <citation type="submission" date="2024-03" db="EMBL/GenBank/DDBJ databases">
        <title>YIM 134122 draft genome.</title>
        <authorList>
            <person name="Zuo S."/>
            <person name="Xiong L."/>
        </authorList>
    </citation>
    <scope>NUCLEOTIDE SEQUENCE [LARGE SCALE GENOMIC DNA]</scope>
    <source>
        <strain evidence="3 4">YIM 134122</strain>
    </source>
</reference>